<feature type="transmembrane region" description="Helical" evidence="1">
    <location>
        <begin position="13"/>
        <end position="35"/>
    </location>
</feature>
<dbReference type="EMBL" id="JAENHN010000059">
    <property type="protein sequence ID" value="MBK1813149.1"/>
    <property type="molecule type" value="Genomic_DNA"/>
</dbReference>
<gene>
    <name evidence="3" type="ORF">JHL18_21235</name>
</gene>
<dbReference type="RefSeq" id="WP_200272980.1">
    <property type="nucleotide sequence ID" value="NZ_JAENHN010000059.1"/>
</dbReference>
<comment type="caution">
    <text evidence="3">The sequence shown here is derived from an EMBL/GenBank/DDBJ whole genome shotgun (WGS) entry which is preliminary data.</text>
</comment>
<feature type="domain" description="VanZ-like" evidence="2">
    <location>
        <begin position="52"/>
        <end position="174"/>
    </location>
</feature>
<keyword evidence="1" id="KW-0472">Membrane</keyword>
<keyword evidence="1" id="KW-1133">Transmembrane helix</keyword>
<sequence length="474" mass="54084">MRILEVIGIAKKYLLIGGAGILLLSIIMSIAYFIIYKRLLKGTKTIKVRQAVLYCMLLLYTIIVLGATVGMRSSMNDSINMHLFSSYIEAWNNFSKVNWRYIILNILMFVPLGFMLPMTFIKCRKWYMTYFIGFLCTVAIEIIQLVTGRGVFELDDMFNNTLGCMIGYGIVMIFILLIVDKHKKASLIDKKRWTRSKWLTICSLQIPLCITIIAFSIIFISYSKQELGNLSAAFSYRQNMANTNISTKVKFKDIGSKAYVYKASVGTKEDTLKVASKILGAVNTKVDEARSDAYDETTLYYSKDKNCSVWVYYTGLIASYSNLDHNNSAGLIGLKYEEVKKILEKFPITLPDKVDFVDKGKGRYEISVAMAKIGDNILDGELTCNIADNKDVVNFDNRIISYSKYKEYEIISEQEAYNKILEGKFNAYSLKDKLEIKDVKLVYKVDSKGFYQPVYEFTLEDKDRGSILIPALKQ</sequence>
<protein>
    <submittedName>
        <fullName evidence="3">VanZ family protein</fullName>
    </submittedName>
</protein>
<dbReference type="InterPro" id="IPR053150">
    <property type="entry name" value="Teicoplanin_resist-assoc"/>
</dbReference>
<dbReference type="Proteomes" id="UP000596739">
    <property type="component" value="Unassembled WGS sequence"/>
</dbReference>
<proteinExistence type="predicted"/>
<feature type="transmembrane region" description="Helical" evidence="1">
    <location>
        <begin position="101"/>
        <end position="120"/>
    </location>
</feature>
<organism evidence="3 4">
    <name type="scientific">Clostridium yunnanense</name>
    <dbReference type="NCBI Taxonomy" id="2800325"/>
    <lineage>
        <taxon>Bacteria</taxon>
        <taxon>Bacillati</taxon>
        <taxon>Bacillota</taxon>
        <taxon>Clostridia</taxon>
        <taxon>Eubacteriales</taxon>
        <taxon>Clostridiaceae</taxon>
        <taxon>Clostridium</taxon>
    </lineage>
</organism>
<name>A0ABS1EUZ8_9CLOT</name>
<dbReference type="PANTHER" id="PTHR36834">
    <property type="entry name" value="MEMBRANE PROTEIN-RELATED"/>
    <property type="match status" value="1"/>
</dbReference>
<accession>A0ABS1EUZ8</accession>
<evidence type="ECO:0000259" key="2">
    <source>
        <dbReference type="Pfam" id="PF04892"/>
    </source>
</evidence>
<keyword evidence="4" id="KW-1185">Reference proteome</keyword>
<dbReference type="PANTHER" id="PTHR36834:SF1">
    <property type="entry name" value="INTEGRAL MEMBRANE PROTEIN"/>
    <property type="match status" value="1"/>
</dbReference>
<reference evidence="4" key="1">
    <citation type="submission" date="2021-01" db="EMBL/GenBank/DDBJ databases">
        <title>Genome public.</title>
        <authorList>
            <person name="Liu C."/>
            <person name="Sun Q."/>
        </authorList>
    </citation>
    <scope>NUCLEOTIDE SEQUENCE [LARGE SCALE GENOMIC DNA]</scope>
    <source>
        <strain evidence="4">YIM B02505</strain>
    </source>
</reference>
<evidence type="ECO:0000313" key="4">
    <source>
        <dbReference type="Proteomes" id="UP000596739"/>
    </source>
</evidence>
<dbReference type="InterPro" id="IPR006976">
    <property type="entry name" value="VanZ-like"/>
</dbReference>
<evidence type="ECO:0000256" key="1">
    <source>
        <dbReference type="SAM" id="Phobius"/>
    </source>
</evidence>
<feature type="transmembrane region" description="Helical" evidence="1">
    <location>
        <begin position="51"/>
        <end position="71"/>
    </location>
</feature>
<feature type="transmembrane region" description="Helical" evidence="1">
    <location>
        <begin position="158"/>
        <end position="178"/>
    </location>
</feature>
<keyword evidence="1" id="KW-0812">Transmembrane</keyword>
<feature type="transmembrane region" description="Helical" evidence="1">
    <location>
        <begin position="127"/>
        <end position="146"/>
    </location>
</feature>
<dbReference type="Pfam" id="PF04892">
    <property type="entry name" value="VanZ"/>
    <property type="match status" value="1"/>
</dbReference>
<feature type="transmembrane region" description="Helical" evidence="1">
    <location>
        <begin position="198"/>
        <end position="222"/>
    </location>
</feature>
<evidence type="ECO:0000313" key="3">
    <source>
        <dbReference type="EMBL" id="MBK1813149.1"/>
    </source>
</evidence>